<evidence type="ECO:0000256" key="1">
    <source>
        <dbReference type="SAM" id="MobiDB-lite"/>
    </source>
</evidence>
<feature type="region of interest" description="Disordered" evidence="1">
    <location>
        <begin position="322"/>
        <end position="354"/>
    </location>
</feature>
<evidence type="ECO:0000313" key="3">
    <source>
        <dbReference type="Proteomes" id="UP000712281"/>
    </source>
</evidence>
<accession>A0A8S9KUZ3</accession>
<dbReference type="EMBL" id="QGKW02000717">
    <property type="protein sequence ID" value="KAF2597557.1"/>
    <property type="molecule type" value="Genomic_DNA"/>
</dbReference>
<proteinExistence type="predicted"/>
<sequence>MMITRRPVSSPGQVEKYPPPFMGFLKSNSNGGSRGRRSRASPLFVRRNKSAAAAVSQEPSSPKVTCMGQVRVKRSKPKTQPESRENPTRKRCEWIRNGLAGKIKSSSFWPKWKLFTFPCSRQKPKSDEKEKDSPVSQFHRPVTESSSVEVVELNEDEEEEENFKIASPASSATPPINALLLTRSRSAPYSSSSLAFRFWEENNEREAESRKERERNVRSEVAVGATGKMNGVNEPEANIGGDELGIVRRRELTRSKSAPARIGEKMVCFWMKKKVRQGLVVYALVENPTRKRCEWIRNGLAGKIKSSSFWPKWKLFTFPCSRQKPKSDEKEKDSPVSQFHRPVTESSSVEVVELNEDEEEEENFKIASPASSATPPINALLLTRSRSAPYSSSSLAFRFWEENNEREAESRKERERNVRSEVAVGATGKMNGVNEPEANIGGDELGIVRRRELTRSKSAPARIGEKMVCFWMKKKVRQGFGLSRD</sequence>
<gene>
    <name evidence="2" type="ORF">F2Q68_00007020</name>
</gene>
<dbReference type="PANTHER" id="PTHR33448:SF14">
    <property type="entry name" value="ARABIDOPSIS THALIANA GENOMIC DNA, CHROMOSOME 5, P1 CLONE:MOK16"/>
    <property type="match status" value="1"/>
</dbReference>
<feature type="compositionally biased region" description="Basic and acidic residues" evidence="1">
    <location>
        <begin position="325"/>
        <end position="334"/>
    </location>
</feature>
<dbReference type="AlphaFoldDB" id="A0A8S9KUZ3"/>
<feature type="region of interest" description="Disordered" evidence="1">
    <location>
        <begin position="121"/>
        <end position="169"/>
    </location>
</feature>
<reference evidence="2" key="1">
    <citation type="submission" date="2019-12" db="EMBL/GenBank/DDBJ databases">
        <title>Genome sequencing and annotation of Brassica cretica.</title>
        <authorList>
            <person name="Studholme D.J."/>
            <person name="Sarris P.F."/>
        </authorList>
    </citation>
    <scope>NUCLEOTIDE SEQUENCE</scope>
    <source>
        <strain evidence="2">PFS-001/15</strain>
        <tissue evidence="2">Leaf</tissue>
    </source>
</reference>
<feature type="region of interest" description="Disordered" evidence="1">
    <location>
        <begin position="1"/>
        <end position="92"/>
    </location>
</feature>
<protein>
    <submittedName>
        <fullName evidence="2">Uncharacterized protein</fullName>
    </submittedName>
</protein>
<feature type="compositionally biased region" description="Basic and acidic residues" evidence="1">
    <location>
        <begin position="124"/>
        <end position="133"/>
    </location>
</feature>
<evidence type="ECO:0000313" key="2">
    <source>
        <dbReference type="EMBL" id="KAF2597557.1"/>
    </source>
</evidence>
<feature type="compositionally biased region" description="Basic and acidic residues" evidence="1">
    <location>
        <begin position="79"/>
        <end position="92"/>
    </location>
</feature>
<name>A0A8S9KUZ3_BRACR</name>
<dbReference type="PANTHER" id="PTHR33448">
    <property type="entry name" value="CHLOROPLAST PROTEIN HCF243-RELATED"/>
    <property type="match status" value="1"/>
</dbReference>
<organism evidence="2 3">
    <name type="scientific">Brassica cretica</name>
    <name type="common">Mustard</name>
    <dbReference type="NCBI Taxonomy" id="69181"/>
    <lineage>
        <taxon>Eukaryota</taxon>
        <taxon>Viridiplantae</taxon>
        <taxon>Streptophyta</taxon>
        <taxon>Embryophyta</taxon>
        <taxon>Tracheophyta</taxon>
        <taxon>Spermatophyta</taxon>
        <taxon>Magnoliopsida</taxon>
        <taxon>eudicotyledons</taxon>
        <taxon>Gunneridae</taxon>
        <taxon>Pentapetalae</taxon>
        <taxon>rosids</taxon>
        <taxon>malvids</taxon>
        <taxon>Brassicales</taxon>
        <taxon>Brassicaceae</taxon>
        <taxon>Brassiceae</taxon>
        <taxon>Brassica</taxon>
    </lineage>
</organism>
<comment type="caution">
    <text evidence="2">The sequence shown here is derived from an EMBL/GenBank/DDBJ whole genome shotgun (WGS) entry which is preliminary data.</text>
</comment>
<dbReference type="Proteomes" id="UP000712281">
    <property type="component" value="Unassembled WGS sequence"/>
</dbReference>
<feature type="compositionally biased region" description="Acidic residues" evidence="1">
    <location>
        <begin position="152"/>
        <end position="161"/>
    </location>
</feature>